<dbReference type="AlphaFoldDB" id="A0A165VWY7"/>
<evidence type="ECO:0000259" key="2">
    <source>
        <dbReference type="Pfam" id="PF20151"/>
    </source>
</evidence>
<organism evidence="3 4">
    <name type="scientific">Neolentinus lepideus HHB14362 ss-1</name>
    <dbReference type="NCBI Taxonomy" id="1314782"/>
    <lineage>
        <taxon>Eukaryota</taxon>
        <taxon>Fungi</taxon>
        <taxon>Dikarya</taxon>
        <taxon>Basidiomycota</taxon>
        <taxon>Agaricomycotina</taxon>
        <taxon>Agaricomycetes</taxon>
        <taxon>Gloeophyllales</taxon>
        <taxon>Gloeophyllaceae</taxon>
        <taxon>Neolentinus</taxon>
    </lineage>
</organism>
<keyword evidence="1" id="KW-0472">Membrane</keyword>
<evidence type="ECO:0000313" key="3">
    <source>
        <dbReference type="EMBL" id="KZT30325.1"/>
    </source>
</evidence>
<feature type="domain" description="DUF6533" evidence="2">
    <location>
        <begin position="21"/>
        <end position="65"/>
    </location>
</feature>
<keyword evidence="1" id="KW-1133">Transmembrane helix</keyword>
<feature type="transmembrane region" description="Helical" evidence="1">
    <location>
        <begin position="208"/>
        <end position="228"/>
    </location>
</feature>
<gene>
    <name evidence="3" type="ORF">NEOLEDRAFT_325412</name>
</gene>
<dbReference type="EMBL" id="KV425552">
    <property type="protein sequence ID" value="KZT30325.1"/>
    <property type="molecule type" value="Genomic_DNA"/>
</dbReference>
<dbReference type="Proteomes" id="UP000076761">
    <property type="component" value="Unassembled WGS sequence"/>
</dbReference>
<accession>A0A165VWY7</accession>
<dbReference type="Pfam" id="PF20151">
    <property type="entry name" value="DUF6533"/>
    <property type="match status" value="1"/>
</dbReference>
<protein>
    <recommendedName>
        <fullName evidence="2">DUF6533 domain-containing protein</fullName>
    </recommendedName>
</protein>
<keyword evidence="1" id="KW-0812">Transmembrane</keyword>
<dbReference type="OrthoDB" id="3350812at2759"/>
<keyword evidence="4" id="KW-1185">Reference proteome</keyword>
<feature type="transmembrane region" description="Helical" evidence="1">
    <location>
        <begin position="119"/>
        <end position="142"/>
    </location>
</feature>
<sequence length="253" mass="28003">MSGDVLTESTGGALRDVVPFSIVATGTILTYDLLCTIDEEVEYVWKSRQSLGTVLFYLNRYTPFIDTFISLNLLTGKHSAQACERNFKVILWLIVIGTLISEYILCLRTYALWERRRSIGIALSIIYSGLFAAGIGIISIEAQSLHYEDPPLPDIPGCFMRSASSIVFIDYILILIAETIMVTLTIAKAVKHLRHTRSPLVVTLYRDGILFYFILLTVTIANVIIPVAGPPALINWLATYVPSPPSPLPPPPS</sequence>
<dbReference type="InterPro" id="IPR045340">
    <property type="entry name" value="DUF6533"/>
</dbReference>
<feature type="transmembrane region" description="Helical" evidence="1">
    <location>
        <begin position="162"/>
        <end position="187"/>
    </location>
</feature>
<dbReference type="InParanoid" id="A0A165VWY7"/>
<name>A0A165VWY7_9AGAM</name>
<proteinExistence type="predicted"/>
<evidence type="ECO:0000256" key="1">
    <source>
        <dbReference type="SAM" id="Phobius"/>
    </source>
</evidence>
<evidence type="ECO:0000313" key="4">
    <source>
        <dbReference type="Proteomes" id="UP000076761"/>
    </source>
</evidence>
<feature type="transmembrane region" description="Helical" evidence="1">
    <location>
        <begin position="89"/>
        <end position="107"/>
    </location>
</feature>
<reference evidence="3 4" key="1">
    <citation type="journal article" date="2016" name="Mol. Biol. Evol.">
        <title>Comparative Genomics of Early-Diverging Mushroom-Forming Fungi Provides Insights into the Origins of Lignocellulose Decay Capabilities.</title>
        <authorList>
            <person name="Nagy L.G."/>
            <person name="Riley R."/>
            <person name="Tritt A."/>
            <person name="Adam C."/>
            <person name="Daum C."/>
            <person name="Floudas D."/>
            <person name="Sun H."/>
            <person name="Yadav J.S."/>
            <person name="Pangilinan J."/>
            <person name="Larsson K.H."/>
            <person name="Matsuura K."/>
            <person name="Barry K."/>
            <person name="Labutti K."/>
            <person name="Kuo R."/>
            <person name="Ohm R.A."/>
            <person name="Bhattacharya S.S."/>
            <person name="Shirouzu T."/>
            <person name="Yoshinaga Y."/>
            <person name="Martin F.M."/>
            <person name="Grigoriev I.V."/>
            <person name="Hibbett D.S."/>
        </authorList>
    </citation>
    <scope>NUCLEOTIDE SEQUENCE [LARGE SCALE GENOMIC DNA]</scope>
    <source>
        <strain evidence="3 4">HHB14362 ss-1</strain>
    </source>
</reference>